<gene>
    <name evidence="1" type="ORF">QNH24_01650</name>
</gene>
<dbReference type="EMBL" id="CP126101">
    <property type="protein sequence ID" value="WHY51958.1"/>
    <property type="molecule type" value="Genomic_DNA"/>
</dbReference>
<dbReference type="InterPro" id="IPR017018">
    <property type="entry name" value="UCP033634"/>
</dbReference>
<name>A0AAX3WY89_9BACI</name>
<dbReference type="AlphaFoldDB" id="A0AAX3WY89"/>
<evidence type="ECO:0000313" key="1">
    <source>
        <dbReference type="EMBL" id="WHY51958.1"/>
    </source>
</evidence>
<proteinExistence type="predicted"/>
<protein>
    <recommendedName>
        <fullName evidence="3">Alpha/beta hydrolase</fullName>
    </recommendedName>
</protein>
<sequence length="213" mass="24583">MKVKQRKAQYNNIPYNFFDNTSNKVCFMFSGTGYTYDRPLLYYSTQLMLELGYDVVQVCYAFEQQQFEQDPKAISDMVYQKANTIVEYILRTKPYQEAVYIGKSLGTLPIIDFYMQQCPAIFSRYVILTPLLLFEHIGQNLIDKNTFLAIGTADPHYSKEIVEQLSSHHLSIIESADHSLEITNNTVESIIICQTLLAELKKYLKKTSALPKL</sequence>
<accession>A0AAX3WY89</accession>
<dbReference type="Proteomes" id="UP001178322">
    <property type="component" value="Chromosome"/>
</dbReference>
<dbReference type="Gene3D" id="3.40.50.1820">
    <property type="entry name" value="alpha/beta hydrolase"/>
    <property type="match status" value="1"/>
</dbReference>
<evidence type="ECO:0000313" key="2">
    <source>
        <dbReference type="Proteomes" id="UP001178322"/>
    </source>
</evidence>
<evidence type="ECO:0008006" key="3">
    <source>
        <dbReference type="Google" id="ProtNLM"/>
    </source>
</evidence>
<organism evidence="1 2">
    <name type="scientific">Lysinibacillus pakistanensis</name>
    <dbReference type="NCBI Taxonomy" id="759811"/>
    <lineage>
        <taxon>Bacteria</taxon>
        <taxon>Bacillati</taxon>
        <taxon>Bacillota</taxon>
        <taxon>Bacilli</taxon>
        <taxon>Bacillales</taxon>
        <taxon>Bacillaceae</taxon>
        <taxon>Lysinibacillus</taxon>
    </lineage>
</organism>
<reference evidence="1" key="1">
    <citation type="submission" date="2023-05" db="EMBL/GenBank/DDBJ databases">
        <title>Comparative genomics of Bacillaceae isolates and their secondary metabolite potential.</title>
        <authorList>
            <person name="Song L."/>
            <person name="Nielsen L.J."/>
            <person name="Mohite O."/>
            <person name="Xu X."/>
            <person name="Weber T."/>
            <person name="Kovacs A.T."/>
        </authorList>
    </citation>
    <scope>NUCLEOTIDE SEQUENCE</scope>
    <source>
        <strain evidence="1">LY1</strain>
    </source>
</reference>
<dbReference type="InterPro" id="IPR029058">
    <property type="entry name" value="AB_hydrolase_fold"/>
</dbReference>
<dbReference type="PIRSF" id="PIRSF033634">
    <property type="entry name" value="UCP033634"/>
    <property type="match status" value="1"/>
</dbReference>
<dbReference type="SUPFAM" id="SSF53474">
    <property type="entry name" value="alpha/beta-Hydrolases"/>
    <property type="match status" value="1"/>
</dbReference>
<dbReference type="RefSeq" id="WP_283870449.1">
    <property type="nucleotide sequence ID" value="NZ_CP126101.1"/>
</dbReference>